<reference evidence="1 2" key="1">
    <citation type="submission" date="2023-07" db="EMBL/GenBank/DDBJ databases">
        <title>Sequencing the genomes of 1000 actinobacteria strains.</title>
        <authorList>
            <person name="Klenk H.-P."/>
        </authorList>
    </citation>
    <scope>NUCLEOTIDE SEQUENCE [LARGE SCALE GENOMIC DNA]</scope>
    <source>
        <strain evidence="1 2">DSM 45805</strain>
    </source>
</reference>
<proteinExistence type="predicted"/>
<dbReference type="Proteomes" id="UP001229651">
    <property type="component" value="Unassembled WGS sequence"/>
</dbReference>
<protein>
    <submittedName>
        <fullName evidence="1">Transposase-like protein</fullName>
    </submittedName>
</protein>
<dbReference type="EMBL" id="JAUSUT010000001">
    <property type="protein sequence ID" value="MDQ0377941.1"/>
    <property type="molecule type" value="Genomic_DNA"/>
</dbReference>
<name>A0ABU0ERL8_9PSEU</name>
<sequence>MPTIPEDQRAAIIEAMLADDGPPSHRALAEQFGVSKGTIYNVARDAGLSHLWEDRTARTEAANASNAARVAEHRQALELESLEAAREILARRFDSHSVVVKTMIGAEVEEVDNGPEDWRNIGQAVSNLTTSATQLARLESDLAGAGQASGILDDIEAGLREARLRREAASRAGEE</sequence>
<evidence type="ECO:0000313" key="2">
    <source>
        <dbReference type="Proteomes" id="UP001229651"/>
    </source>
</evidence>
<evidence type="ECO:0000313" key="1">
    <source>
        <dbReference type="EMBL" id="MDQ0377941.1"/>
    </source>
</evidence>
<organism evidence="1 2">
    <name type="scientific">Amycolatopsis thermophila</name>
    <dbReference type="NCBI Taxonomy" id="206084"/>
    <lineage>
        <taxon>Bacteria</taxon>
        <taxon>Bacillati</taxon>
        <taxon>Actinomycetota</taxon>
        <taxon>Actinomycetes</taxon>
        <taxon>Pseudonocardiales</taxon>
        <taxon>Pseudonocardiaceae</taxon>
        <taxon>Amycolatopsis</taxon>
    </lineage>
</organism>
<accession>A0ABU0ERL8</accession>
<comment type="caution">
    <text evidence="1">The sequence shown here is derived from an EMBL/GenBank/DDBJ whole genome shotgun (WGS) entry which is preliminary data.</text>
</comment>
<keyword evidence="2" id="KW-1185">Reference proteome</keyword>
<dbReference type="RefSeq" id="WP_306990548.1">
    <property type="nucleotide sequence ID" value="NZ_JAUSUT010000001.1"/>
</dbReference>
<gene>
    <name evidence="1" type="ORF">FB470_001935</name>
</gene>